<dbReference type="InterPro" id="IPR007863">
    <property type="entry name" value="Peptidase_M16_C"/>
</dbReference>
<dbReference type="SUPFAM" id="SSF63411">
    <property type="entry name" value="LuxS/MPP-like metallohydrolase"/>
    <property type="match status" value="2"/>
</dbReference>
<sequence>MLKLTNTPKGIKIIYDYISNVSSASIGVFVKTGAKDETAEEHGLSHLIEHMMFKGTKNRNYQEISQEVDYLGGSINAYTSKEETVYYISVLKDYVEQALEILCDMVGNSVFDQEELEKEKDVIVEEIRMYQDTPDDLVLELNSKDSIAGNLGKPIIGTEKSVKGFTRDNIVKYYTERYTKDNLVIVVSGNFKKEKIKRIIDKYFGNFNQEKTDRYEKIDFSFQNGEKVYEKDIKQVNICISYPGVSYLDENKIYYDVISNIMGGTMSSRLFQKIREEMGLAYSVHTFNQTYKEGGVVTTYIGTNEKSYKKAVKITKDEFLNLRRNGINISELEKAQNKFLSKIAFSLENIRNRMNIIGTHYLKYGEIFDEEKLRAEVKNVDLNLINDFIKDKYYEENVTILGDVKWKK</sequence>
<evidence type="ECO:0000313" key="5">
    <source>
        <dbReference type="EMBL" id="ACZ09577.1"/>
    </source>
</evidence>
<dbReference type="GO" id="GO:0006508">
    <property type="term" value="P:proteolysis"/>
    <property type="evidence" value="ECO:0007669"/>
    <property type="project" value="InterPro"/>
</dbReference>
<dbReference type="GO" id="GO:0046872">
    <property type="term" value="F:metal ion binding"/>
    <property type="evidence" value="ECO:0007669"/>
    <property type="project" value="InterPro"/>
</dbReference>
<name>D1AMK3_SEBTE</name>
<evidence type="ECO:0000256" key="2">
    <source>
        <dbReference type="RuleBase" id="RU004447"/>
    </source>
</evidence>
<evidence type="ECO:0000259" key="4">
    <source>
        <dbReference type="Pfam" id="PF05193"/>
    </source>
</evidence>
<dbReference type="Gene3D" id="3.30.830.10">
    <property type="entry name" value="Metalloenzyme, LuxS/M16 peptidase-like"/>
    <property type="match status" value="2"/>
</dbReference>
<evidence type="ECO:0000259" key="3">
    <source>
        <dbReference type="Pfam" id="PF00675"/>
    </source>
</evidence>
<organism evidence="5 6">
    <name type="scientific">Sebaldella termitidis (strain ATCC 33386 / NCTC 11300)</name>
    <dbReference type="NCBI Taxonomy" id="526218"/>
    <lineage>
        <taxon>Bacteria</taxon>
        <taxon>Fusobacteriati</taxon>
        <taxon>Fusobacteriota</taxon>
        <taxon>Fusobacteriia</taxon>
        <taxon>Fusobacteriales</taxon>
        <taxon>Leptotrichiaceae</taxon>
        <taxon>Sebaldella</taxon>
    </lineage>
</organism>
<dbReference type="Pfam" id="PF00675">
    <property type="entry name" value="Peptidase_M16"/>
    <property type="match status" value="1"/>
</dbReference>
<dbReference type="Pfam" id="PF05193">
    <property type="entry name" value="Peptidase_M16_C"/>
    <property type="match status" value="1"/>
</dbReference>
<dbReference type="PANTHER" id="PTHR11851:SF49">
    <property type="entry name" value="MITOCHONDRIAL-PROCESSING PEPTIDASE SUBUNIT ALPHA"/>
    <property type="match status" value="1"/>
</dbReference>
<accession>D1AMK3</accession>
<dbReference type="RefSeq" id="WP_012862171.1">
    <property type="nucleotide sequence ID" value="NC_013517.1"/>
</dbReference>
<dbReference type="InterPro" id="IPR001431">
    <property type="entry name" value="Pept_M16_Zn_BS"/>
</dbReference>
<dbReference type="GO" id="GO:0004222">
    <property type="term" value="F:metalloendopeptidase activity"/>
    <property type="evidence" value="ECO:0007669"/>
    <property type="project" value="InterPro"/>
</dbReference>
<dbReference type="eggNOG" id="COG0612">
    <property type="taxonomic scope" value="Bacteria"/>
</dbReference>
<dbReference type="PANTHER" id="PTHR11851">
    <property type="entry name" value="METALLOPROTEASE"/>
    <property type="match status" value="1"/>
</dbReference>
<evidence type="ECO:0000256" key="1">
    <source>
        <dbReference type="ARBA" id="ARBA00007261"/>
    </source>
</evidence>
<dbReference type="EMBL" id="CP001739">
    <property type="protein sequence ID" value="ACZ09577.1"/>
    <property type="molecule type" value="Genomic_DNA"/>
</dbReference>
<dbReference type="AlphaFoldDB" id="D1AMK3"/>
<reference evidence="6" key="1">
    <citation type="submission" date="2009-09" db="EMBL/GenBank/DDBJ databases">
        <title>The complete chromosome of Sebaldella termitidis ATCC 33386.</title>
        <authorList>
            <consortium name="US DOE Joint Genome Institute (JGI-PGF)"/>
            <person name="Lucas S."/>
            <person name="Copeland A."/>
            <person name="Lapidus A."/>
            <person name="Glavina del Rio T."/>
            <person name="Dalin E."/>
            <person name="Tice H."/>
            <person name="Bruce D."/>
            <person name="Goodwin L."/>
            <person name="Pitluck S."/>
            <person name="Kyrpides N."/>
            <person name="Mavromatis K."/>
            <person name="Ivanova N."/>
            <person name="Mikhailova N."/>
            <person name="Sims D."/>
            <person name="Meincke L."/>
            <person name="Brettin T."/>
            <person name="Detter J.C."/>
            <person name="Han C."/>
            <person name="Larimer F."/>
            <person name="Land M."/>
            <person name="Hauser L."/>
            <person name="Markowitz V."/>
            <person name="Cheng J.F."/>
            <person name="Hugenholtz P."/>
            <person name="Woyke T."/>
            <person name="Wu D."/>
            <person name="Eisen J.A."/>
        </authorList>
    </citation>
    <scope>NUCLEOTIDE SEQUENCE [LARGE SCALE GENOMIC DNA]</scope>
    <source>
        <strain evidence="6">ATCC 33386 / NCTC 11300</strain>
    </source>
</reference>
<proteinExistence type="inferred from homology"/>
<gene>
    <name evidence="5" type="ordered locus">Sterm_2732</name>
</gene>
<dbReference type="STRING" id="526218.Sterm_2732"/>
<dbReference type="KEGG" id="str:Sterm_2732"/>
<dbReference type="InterPro" id="IPR050361">
    <property type="entry name" value="MPP/UQCRC_Complex"/>
</dbReference>
<comment type="similarity">
    <text evidence="1 2">Belongs to the peptidase M16 family.</text>
</comment>
<dbReference type="HOGENOM" id="CLU_009902_3_2_0"/>
<reference evidence="5 6" key="2">
    <citation type="journal article" date="2010" name="Stand. Genomic Sci.">
        <title>Complete genome sequence of Sebaldella termitidis type strain (NCTC 11300).</title>
        <authorList>
            <person name="Harmon-Smith M."/>
            <person name="Celia L."/>
            <person name="Chertkov O."/>
            <person name="Lapidus A."/>
            <person name="Copeland A."/>
            <person name="Glavina Del Rio T."/>
            <person name="Nolan M."/>
            <person name="Lucas S."/>
            <person name="Tice H."/>
            <person name="Cheng J.F."/>
            <person name="Han C."/>
            <person name="Detter J.C."/>
            <person name="Bruce D."/>
            <person name="Goodwin L."/>
            <person name="Pitluck S."/>
            <person name="Pati A."/>
            <person name="Liolios K."/>
            <person name="Ivanova N."/>
            <person name="Mavromatis K."/>
            <person name="Mikhailova N."/>
            <person name="Chen A."/>
            <person name="Palaniappan K."/>
            <person name="Land M."/>
            <person name="Hauser L."/>
            <person name="Chang Y.J."/>
            <person name="Jeffries C.D."/>
            <person name="Brettin T."/>
            <person name="Goker M."/>
            <person name="Beck B."/>
            <person name="Bristow J."/>
            <person name="Eisen J.A."/>
            <person name="Markowitz V."/>
            <person name="Hugenholtz P."/>
            <person name="Kyrpides N.C."/>
            <person name="Klenk H.P."/>
            <person name="Chen F."/>
        </authorList>
    </citation>
    <scope>NUCLEOTIDE SEQUENCE [LARGE SCALE GENOMIC DNA]</scope>
    <source>
        <strain evidence="6">ATCC 33386 / NCTC 11300</strain>
    </source>
</reference>
<feature type="domain" description="Peptidase M16 C-terminal" evidence="4">
    <location>
        <begin position="165"/>
        <end position="338"/>
    </location>
</feature>
<feature type="domain" description="Peptidase M16 N-terminal" evidence="3">
    <location>
        <begin position="16"/>
        <end position="158"/>
    </location>
</feature>
<dbReference type="PROSITE" id="PS00143">
    <property type="entry name" value="INSULINASE"/>
    <property type="match status" value="1"/>
</dbReference>
<dbReference type="Proteomes" id="UP000000845">
    <property type="component" value="Chromosome"/>
</dbReference>
<protein>
    <submittedName>
        <fullName evidence="5">Peptidase M16 domain protein</fullName>
    </submittedName>
</protein>
<keyword evidence="6" id="KW-1185">Reference proteome</keyword>
<dbReference type="InterPro" id="IPR011765">
    <property type="entry name" value="Pept_M16_N"/>
</dbReference>
<dbReference type="InterPro" id="IPR011249">
    <property type="entry name" value="Metalloenz_LuxS/M16"/>
</dbReference>
<evidence type="ECO:0000313" key="6">
    <source>
        <dbReference type="Proteomes" id="UP000000845"/>
    </source>
</evidence>
<dbReference type="FunFam" id="3.30.830.10:FF:000008">
    <property type="entry name" value="Mitochondrial-processing peptidase subunit beta"/>
    <property type="match status" value="1"/>
</dbReference>